<name>A0AAW2SG25_9LAMI</name>
<dbReference type="AntiFam" id="ANF00029">
    <property type="entry name" value="Antisense to 16S rRNA"/>
</dbReference>
<dbReference type="EMBL" id="JACGWN010000022">
    <property type="protein sequence ID" value="KAL0391393.1"/>
    <property type="molecule type" value="Genomic_DNA"/>
</dbReference>
<accession>A0AAW2SG25</accession>
<sequence>MGDHWSDASGETNSQGVTGGVYRARVHIHRGMLIPRLLAIPTSCSRVAENNPN</sequence>
<reference evidence="1" key="2">
    <citation type="journal article" date="2024" name="Plant">
        <title>Genomic evolution and insights into agronomic trait innovations of Sesamum species.</title>
        <authorList>
            <person name="Miao H."/>
            <person name="Wang L."/>
            <person name="Qu L."/>
            <person name="Liu H."/>
            <person name="Sun Y."/>
            <person name="Le M."/>
            <person name="Wang Q."/>
            <person name="Wei S."/>
            <person name="Zheng Y."/>
            <person name="Lin W."/>
            <person name="Duan Y."/>
            <person name="Cao H."/>
            <person name="Xiong S."/>
            <person name="Wang X."/>
            <person name="Wei L."/>
            <person name="Li C."/>
            <person name="Ma Q."/>
            <person name="Ju M."/>
            <person name="Zhao R."/>
            <person name="Li G."/>
            <person name="Mu C."/>
            <person name="Tian Q."/>
            <person name="Mei H."/>
            <person name="Zhang T."/>
            <person name="Gao T."/>
            <person name="Zhang H."/>
        </authorList>
    </citation>
    <scope>NUCLEOTIDE SEQUENCE</scope>
    <source>
        <strain evidence="1">KEN1</strain>
    </source>
</reference>
<gene>
    <name evidence="1" type="ORF">Slati_4518000</name>
</gene>
<comment type="caution">
    <text evidence="1">The sequence shown here is derived from an EMBL/GenBank/DDBJ whole genome shotgun (WGS) entry which is preliminary data.</text>
</comment>
<reference evidence="1" key="1">
    <citation type="submission" date="2020-06" db="EMBL/GenBank/DDBJ databases">
        <authorList>
            <person name="Li T."/>
            <person name="Hu X."/>
            <person name="Zhang T."/>
            <person name="Song X."/>
            <person name="Zhang H."/>
            <person name="Dai N."/>
            <person name="Sheng W."/>
            <person name="Hou X."/>
            <person name="Wei L."/>
        </authorList>
    </citation>
    <scope>NUCLEOTIDE SEQUENCE</scope>
    <source>
        <strain evidence="1">KEN1</strain>
        <tissue evidence="1">Leaf</tissue>
    </source>
</reference>
<dbReference type="AlphaFoldDB" id="A0AAW2SG25"/>
<protein>
    <submittedName>
        <fullName evidence="1">Uncharacterized protein</fullName>
    </submittedName>
</protein>
<evidence type="ECO:0000313" key="1">
    <source>
        <dbReference type="EMBL" id="KAL0391393.1"/>
    </source>
</evidence>
<organism evidence="1">
    <name type="scientific">Sesamum latifolium</name>
    <dbReference type="NCBI Taxonomy" id="2727402"/>
    <lineage>
        <taxon>Eukaryota</taxon>
        <taxon>Viridiplantae</taxon>
        <taxon>Streptophyta</taxon>
        <taxon>Embryophyta</taxon>
        <taxon>Tracheophyta</taxon>
        <taxon>Spermatophyta</taxon>
        <taxon>Magnoliopsida</taxon>
        <taxon>eudicotyledons</taxon>
        <taxon>Gunneridae</taxon>
        <taxon>Pentapetalae</taxon>
        <taxon>asterids</taxon>
        <taxon>lamiids</taxon>
        <taxon>Lamiales</taxon>
        <taxon>Pedaliaceae</taxon>
        <taxon>Sesamum</taxon>
    </lineage>
</organism>
<proteinExistence type="predicted"/>